<name>A0A443IP27_9BACI</name>
<dbReference type="OrthoDB" id="9795618at2"/>
<reference evidence="2" key="1">
    <citation type="submission" date="2018-12" db="EMBL/GenBank/DDBJ databases">
        <authorList>
            <person name="Sun L."/>
            <person name="Chen Z."/>
        </authorList>
    </citation>
    <scope>NUCLEOTIDE SEQUENCE [LARGE SCALE GENOMIC DNA]</scope>
    <source>
        <strain evidence="2">DSM 16012</strain>
    </source>
</reference>
<dbReference type="Pfam" id="PF00903">
    <property type="entry name" value="Glyoxalase"/>
    <property type="match status" value="1"/>
</dbReference>
<evidence type="ECO:0000259" key="1">
    <source>
        <dbReference type="PROSITE" id="PS51819"/>
    </source>
</evidence>
<proteinExistence type="predicted"/>
<sequence>MNFRLELFVKDLQKSIRFYEEILGLTFYKKHETGAMIKHVDFALLLTHDAILNENHYLKKGGLNPKGKGMELVLVSDDIEGLYQHVLEKNYPMESELKLQSWGMKDFRIIDPDGYYLRLTSNKLNDELKQ</sequence>
<dbReference type="RefSeq" id="WP_120074212.1">
    <property type="nucleotide sequence ID" value="NZ_CP126113.1"/>
</dbReference>
<gene>
    <name evidence="2" type="ORF">D4N35_012730</name>
</gene>
<feature type="domain" description="VOC" evidence="1">
    <location>
        <begin position="1"/>
        <end position="122"/>
    </location>
</feature>
<evidence type="ECO:0000313" key="3">
    <source>
        <dbReference type="Proteomes" id="UP000273811"/>
    </source>
</evidence>
<dbReference type="GeneID" id="56392170"/>
<comment type="caution">
    <text evidence="2">The sequence shown here is derived from an EMBL/GenBank/DDBJ whole genome shotgun (WGS) entry which is preliminary data.</text>
</comment>
<dbReference type="InterPro" id="IPR029068">
    <property type="entry name" value="Glyas_Bleomycin-R_OHBP_Dase"/>
</dbReference>
<dbReference type="InterPro" id="IPR037523">
    <property type="entry name" value="VOC_core"/>
</dbReference>
<dbReference type="SUPFAM" id="SSF54593">
    <property type="entry name" value="Glyoxalase/Bleomycin resistance protein/Dihydroxybiphenyl dioxygenase"/>
    <property type="match status" value="1"/>
</dbReference>
<keyword evidence="3" id="KW-1185">Reference proteome</keyword>
<dbReference type="PROSITE" id="PS51819">
    <property type="entry name" value="VOC"/>
    <property type="match status" value="1"/>
</dbReference>
<dbReference type="Proteomes" id="UP000273811">
    <property type="component" value="Unassembled WGS sequence"/>
</dbReference>
<dbReference type="EMBL" id="QYTU02000029">
    <property type="protein sequence ID" value="RWR07765.1"/>
    <property type="molecule type" value="Genomic_DNA"/>
</dbReference>
<dbReference type="AlphaFoldDB" id="A0A443IP27"/>
<evidence type="ECO:0000313" key="2">
    <source>
        <dbReference type="EMBL" id="RWR07765.1"/>
    </source>
</evidence>
<accession>A0A443IP27</accession>
<dbReference type="Gene3D" id="3.10.180.10">
    <property type="entry name" value="2,3-Dihydroxybiphenyl 1,2-Dioxygenase, domain 1"/>
    <property type="match status" value="1"/>
</dbReference>
<organism evidence="2 3">
    <name type="scientific">Siminovitchia fortis</name>
    <dbReference type="NCBI Taxonomy" id="254758"/>
    <lineage>
        <taxon>Bacteria</taxon>
        <taxon>Bacillati</taxon>
        <taxon>Bacillota</taxon>
        <taxon>Bacilli</taxon>
        <taxon>Bacillales</taxon>
        <taxon>Bacillaceae</taxon>
        <taxon>Siminovitchia</taxon>
    </lineage>
</organism>
<dbReference type="InterPro" id="IPR004360">
    <property type="entry name" value="Glyas_Fos-R_dOase_dom"/>
</dbReference>
<protein>
    <submittedName>
        <fullName evidence="2">VOC family protein</fullName>
    </submittedName>
</protein>